<dbReference type="Proteomes" id="UP000183567">
    <property type="component" value="Unassembled WGS sequence"/>
</dbReference>
<dbReference type="OrthoDB" id="2690484at2759"/>
<organism evidence="1 2">
    <name type="scientific">Rhizopogon vesiculosus</name>
    <dbReference type="NCBI Taxonomy" id="180088"/>
    <lineage>
        <taxon>Eukaryota</taxon>
        <taxon>Fungi</taxon>
        <taxon>Dikarya</taxon>
        <taxon>Basidiomycota</taxon>
        <taxon>Agaricomycotina</taxon>
        <taxon>Agaricomycetes</taxon>
        <taxon>Agaricomycetidae</taxon>
        <taxon>Boletales</taxon>
        <taxon>Suillineae</taxon>
        <taxon>Rhizopogonaceae</taxon>
        <taxon>Rhizopogon</taxon>
    </lineage>
</organism>
<dbReference type="SUPFAM" id="SSF48452">
    <property type="entry name" value="TPR-like"/>
    <property type="match status" value="1"/>
</dbReference>
<name>A0A1J8QG65_9AGAM</name>
<comment type="caution">
    <text evidence="1">The sequence shown here is derived from an EMBL/GenBank/DDBJ whole genome shotgun (WGS) entry which is preliminary data.</text>
</comment>
<reference evidence="1 2" key="1">
    <citation type="submission" date="2016-03" db="EMBL/GenBank/DDBJ databases">
        <title>Comparative genomics of the ectomycorrhizal sister species Rhizopogon vinicolor and Rhizopogon vesiculosus (Basidiomycota: Boletales) reveals a divergence of the mating type B locus.</title>
        <authorList>
            <person name="Mujic A.B."/>
            <person name="Kuo A."/>
            <person name="Tritt A."/>
            <person name="Lipzen A."/>
            <person name="Chen C."/>
            <person name="Johnson J."/>
            <person name="Sharma A."/>
            <person name="Barry K."/>
            <person name="Grigoriev I.V."/>
            <person name="Spatafora J.W."/>
        </authorList>
    </citation>
    <scope>NUCLEOTIDE SEQUENCE [LARGE SCALE GENOMIC DNA]</scope>
    <source>
        <strain evidence="1 2">AM-OR11-056</strain>
    </source>
</reference>
<keyword evidence="2" id="KW-1185">Reference proteome</keyword>
<accession>A0A1J8QG65</accession>
<evidence type="ECO:0000313" key="2">
    <source>
        <dbReference type="Proteomes" id="UP000183567"/>
    </source>
</evidence>
<evidence type="ECO:0000313" key="1">
    <source>
        <dbReference type="EMBL" id="OJA12360.1"/>
    </source>
</evidence>
<dbReference type="Gene3D" id="1.25.40.10">
    <property type="entry name" value="Tetratricopeptide repeat domain"/>
    <property type="match status" value="1"/>
</dbReference>
<dbReference type="EMBL" id="LVVM01004688">
    <property type="protein sequence ID" value="OJA12360.1"/>
    <property type="molecule type" value="Genomic_DNA"/>
</dbReference>
<dbReference type="STRING" id="180088.A0A1J8QG65"/>
<dbReference type="InterPro" id="IPR011990">
    <property type="entry name" value="TPR-like_helical_dom_sf"/>
</dbReference>
<proteinExistence type="predicted"/>
<gene>
    <name evidence="1" type="ORF">AZE42_04332</name>
</gene>
<dbReference type="AlphaFoldDB" id="A0A1J8QG65"/>
<sequence>MWQTANKKRCYALFYADRLEEALESYRWMMDMSDENTKASCLDWCTAFKQECRLVYAANGEPDLAASGDIALAAGNFNRSIELYSAAIDLDCATHTIFAKRCEAKLGEMLWEEALLDAQKV</sequence>
<protein>
    <submittedName>
        <fullName evidence="1">Uncharacterized protein</fullName>
    </submittedName>
</protein>